<name>A0A0M4JP11_TETNG</name>
<reference evidence="1" key="1">
    <citation type="journal article" date="2015" name="Mol. Biol. Evol.">
        <title>Prevertebrate Local Gene Duplication Facilitated Expansion of the Neuropeptide GPCR Superfamily.</title>
        <authorList>
            <person name="Yun S."/>
            <person name="Furlong M."/>
            <person name="Sim M."/>
            <person name="Cho M."/>
            <person name="Park S."/>
            <person name="Cho E.B."/>
            <person name="Reyes-Alcaraz A."/>
            <person name="Hwang J.I."/>
            <person name="Kim J."/>
            <person name="Seong J.Y."/>
        </authorList>
    </citation>
    <scope>NUCLEOTIDE SEQUENCE</scope>
</reference>
<feature type="non-terminal residue" evidence="1">
    <location>
        <position position="1"/>
    </location>
</feature>
<sequence>VVISVRGNTVSFDILSPSLILKGSVSLLVRKGRVTHGFNCISPLFSSLLLSSPLLSSPLLSSPLLSSPLLSASEEPNLNLSPDSSALWNVHLAVLERSEGKRPPKVELRNQQQSRVTFLSPSKGSFQRRNWTPQAMLYLKGTRT</sequence>
<organism evidence="1">
    <name type="scientific">Tetraodon nigroviridis</name>
    <name type="common">Spotted green pufferfish</name>
    <name type="synonym">Chelonodon nigroviridis</name>
    <dbReference type="NCBI Taxonomy" id="99883"/>
    <lineage>
        <taxon>Eukaryota</taxon>
        <taxon>Metazoa</taxon>
        <taxon>Chordata</taxon>
        <taxon>Craniata</taxon>
        <taxon>Vertebrata</taxon>
        <taxon>Euteleostomi</taxon>
        <taxon>Actinopterygii</taxon>
        <taxon>Neopterygii</taxon>
        <taxon>Teleostei</taxon>
        <taxon>Neoteleostei</taxon>
        <taxon>Acanthomorphata</taxon>
        <taxon>Eupercaria</taxon>
        <taxon>Tetraodontiformes</taxon>
        <taxon>Tetradontoidea</taxon>
        <taxon>Tetraodontidae</taxon>
        <taxon>Tetraodon</taxon>
    </lineage>
</organism>
<dbReference type="AlphaFoldDB" id="A0A0M4JP11"/>
<dbReference type="GO" id="GO:0005184">
    <property type="term" value="F:neuropeptide hormone activity"/>
    <property type="evidence" value="ECO:0007669"/>
    <property type="project" value="InterPro"/>
</dbReference>
<dbReference type="EMBL" id="KT235746">
    <property type="protein sequence ID" value="ALD51529.1"/>
    <property type="molecule type" value="mRNA"/>
</dbReference>
<protein>
    <submittedName>
        <fullName evidence="1">Spexin 1</fullName>
    </submittedName>
</protein>
<gene>
    <name evidence="1" type="primary">SPX1</name>
</gene>
<dbReference type="InterPro" id="IPR028126">
    <property type="entry name" value="Spexin"/>
</dbReference>
<accession>A0A0M4JP11</accession>
<evidence type="ECO:0000313" key="1">
    <source>
        <dbReference type="EMBL" id="ALD51529.1"/>
    </source>
</evidence>
<dbReference type="Pfam" id="PF15171">
    <property type="entry name" value="Spexin"/>
    <property type="match status" value="1"/>
</dbReference>
<feature type="non-terminal residue" evidence="1">
    <location>
        <position position="144"/>
    </location>
</feature>
<proteinExistence type="evidence at transcript level"/>